<dbReference type="PANTHER" id="PTHR10744:SF1">
    <property type="entry name" value="SMALL RIBOSOMAL SUBUNIT PROTEIN US17M"/>
    <property type="match status" value="1"/>
</dbReference>
<dbReference type="SUPFAM" id="SSF50249">
    <property type="entry name" value="Nucleic acid-binding proteins"/>
    <property type="match status" value="1"/>
</dbReference>
<evidence type="ECO:0000313" key="9">
    <source>
        <dbReference type="Proteomes" id="UP000229370"/>
    </source>
</evidence>
<dbReference type="HAMAP" id="MF_01345_B">
    <property type="entry name" value="Ribosomal_uS17_B"/>
    <property type="match status" value="1"/>
</dbReference>
<name>A0A2M8GMI8_9BACT</name>
<keyword evidence="4 6" id="KW-0689">Ribosomal protein</keyword>
<evidence type="ECO:0000256" key="6">
    <source>
        <dbReference type="HAMAP-Rule" id="MF_01345"/>
    </source>
</evidence>
<proteinExistence type="inferred from homology"/>
<dbReference type="PRINTS" id="PR00973">
    <property type="entry name" value="RIBOSOMALS17"/>
</dbReference>
<dbReference type="NCBIfam" id="TIGR03635">
    <property type="entry name" value="uS17_bact"/>
    <property type="match status" value="1"/>
</dbReference>
<dbReference type="PANTHER" id="PTHR10744">
    <property type="entry name" value="40S RIBOSOMAL PROTEIN S11 FAMILY MEMBER"/>
    <property type="match status" value="1"/>
</dbReference>
<evidence type="ECO:0000256" key="2">
    <source>
        <dbReference type="ARBA" id="ARBA00022730"/>
    </source>
</evidence>
<gene>
    <name evidence="6" type="primary">rpsQ</name>
    <name evidence="8" type="ORF">CO007_03355</name>
</gene>
<evidence type="ECO:0000256" key="1">
    <source>
        <dbReference type="ARBA" id="ARBA00010254"/>
    </source>
</evidence>
<dbReference type="Pfam" id="PF00366">
    <property type="entry name" value="Ribosomal_S17"/>
    <property type="match status" value="1"/>
</dbReference>
<evidence type="ECO:0000256" key="3">
    <source>
        <dbReference type="ARBA" id="ARBA00022884"/>
    </source>
</evidence>
<dbReference type="GO" id="GO:0022627">
    <property type="term" value="C:cytosolic small ribosomal subunit"/>
    <property type="evidence" value="ECO:0007669"/>
    <property type="project" value="UniProtKB-UniRule"/>
</dbReference>
<keyword evidence="3 6" id="KW-0694">RNA-binding</keyword>
<dbReference type="InterPro" id="IPR012340">
    <property type="entry name" value="NA-bd_OB-fold"/>
</dbReference>
<evidence type="ECO:0000256" key="5">
    <source>
        <dbReference type="ARBA" id="ARBA00023274"/>
    </source>
</evidence>
<keyword evidence="2 6" id="KW-0699">rRNA-binding</keyword>
<reference evidence="9" key="1">
    <citation type="submission" date="2017-09" db="EMBL/GenBank/DDBJ databases">
        <title>Depth-based differentiation of microbial function through sediment-hosted aquifers and enrichment of novel symbionts in the deep terrestrial subsurface.</title>
        <authorList>
            <person name="Probst A.J."/>
            <person name="Ladd B."/>
            <person name="Jarett J.K."/>
            <person name="Geller-Mcgrath D.E."/>
            <person name="Sieber C.M.K."/>
            <person name="Emerson J.B."/>
            <person name="Anantharaman K."/>
            <person name="Thomas B.C."/>
            <person name="Malmstrom R."/>
            <person name="Stieglmeier M."/>
            <person name="Klingl A."/>
            <person name="Woyke T."/>
            <person name="Ryan C.M."/>
            <person name="Banfield J.F."/>
        </authorList>
    </citation>
    <scope>NUCLEOTIDE SEQUENCE [LARGE SCALE GENOMIC DNA]</scope>
</reference>
<evidence type="ECO:0000256" key="4">
    <source>
        <dbReference type="ARBA" id="ARBA00022980"/>
    </source>
</evidence>
<dbReference type="GO" id="GO:0019843">
    <property type="term" value="F:rRNA binding"/>
    <property type="evidence" value="ECO:0007669"/>
    <property type="project" value="UniProtKB-UniRule"/>
</dbReference>
<dbReference type="CDD" id="cd00364">
    <property type="entry name" value="Ribosomal_uS17"/>
    <property type="match status" value="1"/>
</dbReference>
<evidence type="ECO:0000313" key="8">
    <source>
        <dbReference type="EMBL" id="PJC81699.1"/>
    </source>
</evidence>
<accession>A0A2M8GMI8</accession>
<protein>
    <recommendedName>
        <fullName evidence="6">Small ribosomal subunit protein uS17</fullName>
    </recommendedName>
</protein>
<comment type="subunit">
    <text evidence="6">Part of the 30S ribosomal subunit.</text>
</comment>
<dbReference type="InterPro" id="IPR019984">
    <property type="entry name" value="Ribosomal_uS17_bact/chlr"/>
</dbReference>
<dbReference type="AlphaFoldDB" id="A0A2M8GMI8"/>
<comment type="caution">
    <text evidence="8">The sequence shown here is derived from an EMBL/GenBank/DDBJ whole genome shotgun (WGS) entry which is preliminary data.</text>
</comment>
<sequence length="80" mass="9582">MTKIFIGRVVSNKMTKTVTVLVERKYRHPLYKKVIKRSKRYKVHNEKLDLKEGDMVRIIETRPISREKHFIVVNKVKSSK</sequence>
<dbReference type="InterPro" id="IPR000266">
    <property type="entry name" value="Ribosomal_uS17"/>
</dbReference>
<dbReference type="Proteomes" id="UP000229370">
    <property type="component" value="Unassembled WGS sequence"/>
</dbReference>
<dbReference type="NCBIfam" id="NF004123">
    <property type="entry name" value="PRK05610.1"/>
    <property type="match status" value="1"/>
</dbReference>
<comment type="similarity">
    <text evidence="1 6 7">Belongs to the universal ribosomal protein uS17 family.</text>
</comment>
<comment type="function">
    <text evidence="6">One of the primary rRNA binding proteins, it binds specifically to the 5'-end of 16S ribosomal RNA.</text>
</comment>
<dbReference type="InterPro" id="IPR019979">
    <property type="entry name" value="Ribosomal_uS17_CS"/>
</dbReference>
<organism evidence="8 9">
    <name type="scientific">Candidatus Roizmanbacteria bacterium CG_4_8_14_3_um_filter_36_10</name>
    <dbReference type="NCBI Taxonomy" id="1974834"/>
    <lineage>
        <taxon>Bacteria</taxon>
        <taxon>Candidatus Roizmaniibacteriota</taxon>
    </lineage>
</organism>
<keyword evidence="5 6" id="KW-0687">Ribonucleoprotein</keyword>
<dbReference type="EMBL" id="PFQK01000055">
    <property type="protein sequence ID" value="PJC81699.1"/>
    <property type="molecule type" value="Genomic_DNA"/>
</dbReference>
<evidence type="ECO:0000256" key="7">
    <source>
        <dbReference type="RuleBase" id="RU003872"/>
    </source>
</evidence>
<dbReference type="Gene3D" id="2.40.50.140">
    <property type="entry name" value="Nucleic acid-binding proteins"/>
    <property type="match status" value="1"/>
</dbReference>
<dbReference type="PROSITE" id="PS00056">
    <property type="entry name" value="RIBOSOMAL_S17"/>
    <property type="match status" value="1"/>
</dbReference>
<dbReference type="GO" id="GO:0003735">
    <property type="term" value="F:structural constituent of ribosome"/>
    <property type="evidence" value="ECO:0007669"/>
    <property type="project" value="UniProtKB-UniRule"/>
</dbReference>
<dbReference type="GO" id="GO:0006412">
    <property type="term" value="P:translation"/>
    <property type="evidence" value="ECO:0007669"/>
    <property type="project" value="UniProtKB-UniRule"/>
</dbReference>